<dbReference type="Gene3D" id="3.40.1740.10">
    <property type="entry name" value="VC0467-like"/>
    <property type="match status" value="2"/>
</dbReference>
<dbReference type="GO" id="GO:0005829">
    <property type="term" value="C:cytosol"/>
    <property type="evidence" value="ECO:0007669"/>
    <property type="project" value="TreeGrafter"/>
</dbReference>
<keyword evidence="3" id="KW-1185">Reference proteome</keyword>
<dbReference type="PANTHER" id="PTHR30327:SF1">
    <property type="entry name" value="UPF0301 PROTEIN YQGE"/>
    <property type="match status" value="1"/>
</dbReference>
<reference evidence="2" key="1">
    <citation type="submission" date="2023-06" db="EMBL/GenBank/DDBJ databases">
        <title>Survivors Of The Sea: Transcriptome response of Skeletonema marinoi to long-term dormancy.</title>
        <authorList>
            <person name="Pinder M.I.M."/>
            <person name="Kourtchenko O."/>
            <person name="Robertson E.K."/>
            <person name="Larsson T."/>
            <person name="Maumus F."/>
            <person name="Osuna-Cruz C.M."/>
            <person name="Vancaester E."/>
            <person name="Stenow R."/>
            <person name="Vandepoele K."/>
            <person name="Ploug H."/>
            <person name="Bruchert V."/>
            <person name="Godhe A."/>
            <person name="Topel M."/>
        </authorList>
    </citation>
    <scope>NUCLEOTIDE SEQUENCE</scope>
    <source>
        <strain evidence="2">R05AC</strain>
    </source>
</reference>
<evidence type="ECO:0000256" key="1">
    <source>
        <dbReference type="SAM" id="MobiDB-lite"/>
    </source>
</evidence>
<dbReference type="AlphaFoldDB" id="A0AAD8YNJ1"/>
<dbReference type="Pfam" id="PF02622">
    <property type="entry name" value="DUF179"/>
    <property type="match status" value="1"/>
</dbReference>
<feature type="region of interest" description="Disordered" evidence="1">
    <location>
        <begin position="40"/>
        <end position="69"/>
    </location>
</feature>
<accession>A0AAD8YNJ1</accession>
<dbReference type="EMBL" id="JATAAI010000001">
    <property type="protein sequence ID" value="KAK1748615.1"/>
    <property type="molecule type" value="Genomic_DNA"/>
</dbReference>
<dbReference type="InterPro" id="IPR003774">
    <property type="entry name" value="AlgH-like"/>
</dbReference>
<proteinExistence type="predicted"/>
<gene>
    <name evidence="2" type="ORF">QTG54_000554</name>
</gene>
<name>A0AAD8YNJ1_9STRA</name>
<dbReference type="Proteomes" id="UP001224775">
    <property type="component" value="Unassembled WGS sequence"/>
</dbReference>
<feature type="compositionally biased region" description="Acidic residues" evidence="1">
    <location>
        <begin position="57"/>
        <end position="69"/>
    </location>
</feature>
<comment type="caution">
    <text evidence="2">The sequence shown here is derived from an EMBL/GenBank/DDBJ whole genome shotgun (WGS) entry which is preliminary data.</text>
</comment>
<protein>
    <submittedName>
        <fullName evidence="2">YqgE/AlgH family protein</fullName>
    </submittedName>
</protein>
<evidence type="ECO:0000313" key="3">
    <source>
        <dbReference type="Proteomes" id="UP001224775"/>
    </source>
</evidence>
<sequence>MQLSAFLQASGAVVFSLIRHSHAFHASNCNRQLIHRQFPNRQHKPSSPDLLAKSEDNQDENGDDNDDDAISDIGADDWRAFRAQLVAGNQDDDSGDAKTSSSSWAYDSGNMIEKGSIILAKVEPDFCYFGLNQQYFHKSVMLVTYHNEKEFTKGIILNRPTNLFLDDEDFLDDNGEPYFKTDNKNSTDTNNNSWRIWFGGDVRGLYADDSEGGTEIVCLHSIQTDLARNVSEEILKNVFTTNYEGARKLIDANEAVSDDFWVFAGYAGWSAGQLEEELNRESWYMISADSETVWNELTDQRDDNTLDPRDAGLKSWSTLMGMLGKQDEARAVSESFADLSLKEWAAESILFNSTLPVVNESDELDDLLKSLSPSISNSIDSAESFVDLAQRYINDGIQGSVLRGSSKDRSPFLLSDQKLHKCSMLVIQDDDVLTVGVLLNHPMTKTYPIPLANGDDLEFPVRYGGSFGIPGIIDQPIIFLHSKPELRDAKVGEPVGKSTKGIKECMIWICSEQQVAKAIDAGRASSSDFMCVQGFQIWPKEDIPSNSGILAQLVTGDLEVVDETLVEEVWKVLSSQSKLTLDTLEKNFQTSLLAWSAGGKDDSNSSPPFVYDSTVTTSQLADDSLRYWTEAFLLGGVVSAGKYDYSSGFD</sequence>
<evidence type="ECO:0000313" key="2">
    <source>
        <dbReference type="EMBL" id="KAK1748615.1"/>
    </source>
</evidence>
<organism evidence="2 3">
    <name type="scientific">Skeletonema marinoi</name>
    <dbReference type="NCBI Taxonomy" id="267567"/>
    <lineage>
        <taxon>Eukaryota</taxon>
        <taxon>Sar</taxon>
        <taxon>Stramenopiles</taxon>
        <taxon>Ochrophyta</taxon>
        <taxon>Bacillariophyta</taxon>
        <taxon>Coscinodiscophyceae</taxon>
        <taxon>Thalassiosirophycidae</taxon>
        <taxon>Thalassiosirales</taxon>
        <taxon>Skeletonemataceae</taxon>
        <taxon>Skeletonema</taxon>
        <taxon>Skeletonema marinoi-dohrnii complex</taxon>
    </lineage>
</organism>
<dbReference type="SUPFAM" id="SSF143456">
    <property type="entry name" value="VC0467-like"/>
    <property type="match status" value="1"/>
</dbReference>
<dbReference type="PANTHER" id="PTHR30327">
    <property type="entry name" value="UNCHARACTERIZED PROTEIN YQGE"/>
    <property type="match status" value="1"/>
</dbReference>